<evidence type="ECO:0000256" key="4">
    <source>
        <dbReference type="ARBA" id="ARBA00015492"/>
    </source>
</evidence>
<comment type="similarity">
    <text evidence="2 13">Belongs to the SUA5 family.</text>
</comment>
<dbReference type="KEGG" id="lvs:LOKVESSMR4R_02868"/>
<dbReference type="SUPFAM" id="SSF55821">
    <property type="entry name" value="YrdC/RibB"/>
    <property type="match status" value="1"/>
</dbReference>
<evidence type="ECO:0000256" key="2">
    <source>
        <dbReference type="ARBA" id="ARBA00007663"/>
    </source>
</evidence>
<evidence type="ECO:0000256" key="13">
    <source>
        <dbReference type="PIRNR" id="PIRNR004930"/>
    </source>
</evidence>
<keyword evidence="9 13" id="KW-0547">Nucleotide-binding</keyword>
<evidence type="ECO:0000256" key="14">
    <source>
        <dbReference type="PIRSR" id="PIRSR004930-1"/>
    </source>
</evidence>
<evidence type="ECO:0000256" key="5">
    <source>
        <dbReference type="ARBA" id="ARBA00022490"/>
    </source>
</evidence>
<dbReference type="GO" id="GO:0005524">
    <property type="term" value="F:ATP binding"/>
    <property type="evidence" value="ECO:0007669"/>
    <property type="project" value="UniProtKB-UniRule"/>
</dbReference>
<dbReference type="STRING" id="1122181.GCA_000382265_00291"/>
<dbReference type="Gene3D" id="3.40.50.11030">
    <property type="entry name" value="Threonylcarbamoyl-AMP synthase, C-terminal domain"/>
    <property type="match status" value="1"/>
</dbReference>
<evidence type="ECO:0000256" key="11">
    <source>
        <dbReference type="ARBA" id="ARBA00029774"/>
    </source>
</evidence>
<dbReference type="InterPro" id="IPR050156">
    <property type="entry name" value="TC-AMP_synthase_SUA5"/>
</dbReference>
<dbReference type="GO" id="GO:0006450">
    <property type="term" value="P:regulation of translational fidelity"/>
    <property type="evidence" value="ECO:0007669"/>
    <property type="project" value="TreeGrafter"/>
</dbReference>
<feature type="binding site" evidence="14">
    <location>
        <position position="35"/>
    </location>
    <ligand>
        <name>L-threonine</name>
        <dbReference type="ChEBI" id="CHEBI:57926"/>
    </ligand>
</feature>
<evidence type="ECO:0000256" key="8">
    <source>
        <dbReference type="ARBA" id="ARBA00022695"/>
    </source>
</evidence>
<dbReference type="PIRSF" id="PIRSF004930">
    <property type="entry name" value="Tln_factor_SUA5"/>
    <property type="match status" value="1"/>
</dbReference>
<comment type="function">
    <text evidence="13">Required for the formation of a threonylcarbamoyl group on adenosine at position 37 (t(6)A37) in tRNAs that read codons beginning with adenine.</text>
</comment>
<dbReference type="GO" id="GO:0005737">
    <property type="term" value="C:cytoplasm"/>
    <property type="evidence" value="ECO:0007669"/>
    <property type="project" value="UniProtKB-SubCell"/>
</dbReference>
<dbReference type="InterPro" id="IPR017945">
    <property type="entry name" value="DHBP_synth_RibB-like_a/b_dom"/>
</dbReference>
<feature type="binding site" evidence="14">
    <location>
        <position position="122"/>
    </location>
    <ligand>
        <name>L-threonine</name>
        <dbReference type="ChEBI" id="CHEBI:57926"/>
    </ligand>
</feature>
<feature type="domain" description="YrdC-like" evidence="15">
    <location>
        <begin position="13"/>
        <end position="199"/>
    </location>
</feature>
<feature type="binding site" evidence="14">
    <location>
        <position position="58"/>
    </location>
    <ligand>
        <name>ATP</name>
        <dbReference type="ChEBI" id="CHEBI:30616"/>
    </ligand>
</feature>
<dbReference type="EMBL" id="CP021431">
    <property type="protein sequence ID" value="ARU02159.1"/>
    <property type="molecule type" value="Genomic_DNA"/>
</dbReference>
<evidence type="ECO:0000256" key="6">
    <source>
        <dbReference type="ARBA" id="ARBA00022679"/>
    </source>
</evidence>
<feature type="binding site" evidence="14">
    <location>
        <position position="182"/>
    </location>
    <ligand>
        <name>L-threonine</name>
        <dbReference type="ChEBI" id="CHEBI:57926"/>
    </ligand>
</feature>
<evidence type="ECO:0000256" key="3">
    <source>
        <dbReference type="ARBA" id="ARBA00012584"/>
    </source>
</evidence>
<feature type="binding site" evidence="14">
    <location>
        <position position="231"/>
    </location>
    <ligand>
        <name>ATP</name>
        <dbReference type="ChEBI" id="CHEBI:30616"/>
    </ligand>
</feature>
<evidence type="ECO:0000256" key="12">
    <source>
        <dbReference type="ARBA" id="ARBA00048366"/>
    </source>
</evidence>
<comment type="catalytic activity">
    <reaction evidence="12 13">
        <text>L-threonine + hydrogencarbonate + ATP = L-threonylcarbamoyladenylate + diphosphate + H2O</text>
        <dbReference type="Rhea" id="RHEA:36407"/>
        <dbReference type="ChEBI" id="CHEBI:15377"/>
        <dbReference type="ChEBI" id="CHEBI:17544"/>
        <dbReference type="ChEBI" id="CHEBI:30616"/>
        <dbReference type="ChEBI" id="CHEBI:33019"/>
        <dbReference type="ChEBI" id="CHEBI:57926"/>
        <dbReference type="ChEBI" id="CHEBI:73682"/>
        <dbReference type="EC" id="2.7.7.87"/>
    </reaction>
</comment>
<keyword evidence="10 13" id="KW-0067">ATP-binding</keyword>
<dbReference type="GO" id="GO:0003725">
    <property type="term" value="F:double-stranded RNA binding"/>
    <property type="evidence" value="ECO:0007669"/>
    <property type="project" value="UniProtKB-UniRule"/>
</dbReference>
<evidence type="ECO:0000313" key="16">
    <source>
        <dbReference type="EMBL" id="ARU02159.1"/>
    </source>
</evidence>
<dbReference type="InterPro" id="IPR038385">
    <property type="entry name" value="Sua5/YwlC_C"/>
</dbReference>
<sequence length="315" mass="32177">MSARDAVLLRPDAAGLVQAAEILTQGGLVSFPTETVYGLGADARNDKAVAAIFAAKGRPAFNPLIVHLGDVAAAHAICDFNDDARRLAAAFWPGALTLVLPLRAQAGISRLVTAGLDSIALRVPDHPVAQGLLAAFDGPVAAPSANPSGRISPTTAAHVREGLGDRIDALVDGGACAVGLESTIVACLGAPTLLRAGGIPAEAIAACLGRPLITAENPDAPVSPGQLLSHYAPLGQVRLNATARQDGEVMLGFGRVEADLNLSPSGDLTEAAARLFDCLHQLDAMGATRIAVTPIPDHGLGRAINDRLQRAAAPR</sequence>
<dbReference type="Pfam" id="PF03481">
    <property type="entry name" value="Sua5_C"/>
    <property type="match status" value="1"/>
</dbReference>
<evidence type="ECO:0000313" key="17">
    <source>
        <dbReference type="Proteomes" id="UP000195273"/>
    </source>
</evidence>
<dbReference type="PANTHER" id="PTHR17490">
    <property type="entry name" value="SUA5"/>
    <property type="match status" value="1"/>
</dbReference>
<reference evidence="16 17" key="1">
    <citation type="submission" date="2017-05" db="EMBL/GenBank/DDBJ databases">
        <title>Genome Sequence of Loktanella vestfoldensis Strain SMR4r Isolated from a Culture of the Diatom Skeletonema marinoi.</title>
        <authorList>
            <person name="Topel M."/>
            <person name="Pinder M.I.M."/>
            <person name="Johansson O.N."/>
            <person name="Kourtchenko O."/>
            <person name="Godhe A."/>
            <person name="Clarke A.K."/>
        </authorList>
    </citation>
    <scope>NUCLEOTIDE SEQUENCE [LARGE SCALE GENOMIC DNA]</scope>
    <source>
        <strain evidence="16 17">SMR4r</strain>
    </source>
</reference>
<dbReference type="NCBIfam" id="TIGR00057">
    <property type="entry name" value="L-threonylcarbamoyladenylate synthase"/>
    <property type="match status" value="1"/>
</dbReference>
<dbReference type="Pfam" id="PF01300">
    <property type="entry name" value="Sua5_yciO_yrdC"/>
    <property type="match status" value="1"/>
</dbReference>
<dbReference type="EC" id="2.7.7.87" evidence="3 13"/>
<protein>
    <recommendedName>
        <fullName evidence="4 13">Threonylcarbamoyl-AMP synthase</fullName>
        <shortName evidence="13">TC-AMP synthase</shortName>
        <ecNumber evidence="3 13">2.7.7.87</ecNumber>
    </recommendedName>
    <alternativeName>
        <fullName evidence="11 13">L-threonylcarbamoyladenylate synthase</fullName>
    </alternativeName>
</protein>
<dbReference type="OrthoDB" id="9814580at2"/>
<proteinExistence type="inferred from homology"/>
<feature type="binding site" evidence="14">
    <location>
        <position position="144"/>
    </location>
    <ligand>
        <name>ATP</name>
        <dbReference type="ChEBI" id="CHEBI:30616"/>
    </ligand>
</feature>
<gene>
    <name evidence="16" type="primary">ywlC</name>
    <name evidence="16" type="ORF">LOKVESSMR4R_02868</name>
</gene>
<keyword evidence="5 13" id="KW-0963">Cytoplasm</keyword>
<feature type="binding site" evidence="14">
    <location>
        <position position="67"/>
    </location>
    <ligand>
        <name>L-threonine</name>
        <dbReference type="ChEBI" id="CHEBI:57926"/>
    </ligand>
</feature>
<dbReference type="GO" id="GO:0000049">
    <property type="term" value="F:tRNA binding"/>
    <property type="evidence" value="ECO:0007669"/>
    <property type="project" value="TreeGrafter"/>
</dbReference>
<accession>A0A1Y0EFF9</accession>
<organism evidence="16 17">
    <name type="scientific">Yoonia vestfoldensis</name>
    <dbReference type="NCBI Taxonomy" id="245188"/>
    <lineage>
        <taxon>Bacteria</taxon>
        <taxon>Pseudomonadati</taxon>
        <taxon>Pseudomonadota</taxon>
        <taxon>Alphaproteobacteria</taxon>
        <taxon>Rhodobacterales</taxon>
        <taxon>Paracoccaceae</taxon>
        <taxon>Yoonia</taxon>
    </lineage>
</organism>
<evidence type="ECO:0000256" key="9">
    <source>
        <dbReference type="ARBA" id="ARBA00022741"/>
    </source>
</evidence>
<dbReference type="PANTHER" id="PTHR17490:SF16">
    <property type="entry name" value="THREONYLCARBAMOYL-AMP SYNTHASE"/>
    <property type="match status" value="1"/>
</dbReference>
<feature type="binding site" evidence="14">
    <location>
        <position position="142"/>
    </location>
    <ligand>
        <name>L-threonine</name>
        <dbReference type="ChEBI" id="CHEBI:57926"/>
    </ligand>
</feature>
<feature type="binding site" evidence="14">
    <location>
        <position position="62"/>
    </location>
    <ligand>
        <name>ATP</name>
        <dbReference type="ChEBI" id="CHEBI:30616"/>
    </ligand>
</feature>
<dbReference type="GO" id="GO:0008033">
    <property type="term" value="P:tRNA processing"/>
    <property type="evidence" value="ECO:0007669"/>
    <property type="project" value="UniProtKB-KW"/>
</dbReference>
<dbReference type="InterPro" id="IPR005145">
    <property type="entry name" value="Sua5_C"/>
</dbReference>
<keyword evidence="17" id="KW-1185">Reference proteome</keyword>
<name>A0A1Y0EFF9_9RHOB</name>
<keyword evidence="7 13" id="KW-0819">tRNA processing</keyword>
<dbReference type="GO" id="GO:0061710">
    <property type="term" value="F:L-threonylcarbamoyladenylate synthase"/>
    <property type="evidence" value="ECO:0007669"/>
    <property type="project" value="UniProtKB-EC"/>
</dbReference>
<dbReference type="AlphaFoldDB" id="A0A1Y0EFF9"/>
<dbReference type="InterPro" id="IPR010923">
    <property type="entry name" value="T(6)A37_SUA5"/>
</dbReference>
<feature type="binding site" evidence="14">
    <location>
        <position position="195"/>
    </location>
    <ligand>
        <name>ATP</name>
        <dbReference type="ChEBI" id="CHEBI:30616"/>
    </ligand>
</feature>
<dbReference type="PROSITE" id="PS51163">
    <property type="entry name" value="YRDC"/>
    <property type="match status" value="1"/>
</dbReference>
<dbReference type="Gene3D" id="3.90.870.10">
    <property type="entry name" value="DHBP synthase"/>
    <property type="match status" value="1"/>
</dbReference>
<evidence type="ECO:0000256" key="10">
    <source>
        <dbReference type="ARBA" id="ARBA00022840"/>
    </source>
</evidence>
<comment type="subcellular location">
    <subcellularLocation>
        <location evidence="1 13">Cytoplasm</location>
    </subcellularLocation>
</comment>
<dbReference type="Proteomes" id="UP000195273">
    <property type="component" value="Chromosome"/>
</dbReference>
<keyword evidence="8 13" id="KW-0548">Nucleotidyltransferase</keyword>
<dbReference type="RefSeq" id="WP_087209671.1">
    <property type="nucleotide sequence ID" value="NZ_CP021431.1"/>
</dbReference>
<evidence type="ECO:0000259" key="15">
    <source>
        <dbReference type="PROSITE" id="PS51163"/>
    </source>
</evidence>
<keyword evidence="6 13" id="KW-0808">Transferase</keyword>
<evidence type="ECO:0000256" key="1">
    <source>
        <dbReference type="ARBA" id="ARBA00004496"/>
    </source>
</evidence>
<dbReference type="InterPro" id="IPR006070">
    <property type="entry name" value="Sua5-like_dom"/>
</dbReference>
<evidence type="ECO:0000256" key="7">
    <source>
        <dbReference type="ARBA" id="ARBA00022694"/>
    </source>
</evidence>
<feature type="binding site" evidence="14">
    <location>
        <position position="152"/>
    </location>
    <ligand>
        <name>ATP</name>
        <dbReference type="ChEBI" id="CHEBI:30616"/>
    </ligand>
</feature>